<dbReference type="SUPFAM" id="SSF69754">
    <property type="entry name" value="Ribosome binding protein Y (YfiA homologue)"/>
    <property type="match status" value="1"/>
</dbReference>
<reference evidence="1 2" key="1">
    <citation type="journal article" date="2011" name="Stand. Genomic Sci.">
        <title>Complete genome sequence of Allochromatium vinosum DSM 180(T).</title>
        <authorList>
            <person name="Weissgerber T."/>
            <person name="Zigann R."/>
            <person name="Bruce D."/>
            <person name="Chang Y.J."/>
            <person name="Detter J.C."/>
            <person name="Han C."/>
            <person name="Hauser L."/>
            <person name="Jeffries C.D."/>
            <person name="Land M."/>
            <person name="Munk A.C."/>
            <person name="Tapia R."/>
            <person name="Dahl C."/>
        </authorList>
    </citation>
    <scope>NUCLEOTIDE SEQUENCE [LARGE SCALE GENOMIC DNA]</scope>
    <source>
        <strain evidence="2">ATCC 17899 / DSM 180 / NBRC 103801 / NCIMB 10441 / D</strain>
    </source>
</reference>
<dbReference type="RefSeq" id="WP_012969707.1">
    <property type="nucleotide sequence ID" value="NC_013851.1"/>
</dbReference>
<dbReference type="Proteomes" id="UP000001441">
    <property type="component" value="Chromosome"/>
</dbReference>
<keyword evidence="2" id="KW-1185">Reference proteome</keyword>
<sequence length="121" mass="13340">MVLKIGGDMLALDAAIRRQIETEARKLTDRFPGEPIEAQVNVQEEFDQLHGHRVRCELSAKLGAGRQVVVREARKVASEAISEVFTAARRNVRRLRCQSVLALAPAPKTVVARTGAQIATR</sequence>
<dbReference type="STRING" id="572477.Alvin_0473"/>
<evidence type="ECO:0008006" key="3">
    <source>
        <dbReference type="Google" id="ProtNLM"/>
    </source>
</evidence>
<evidence type="ECO:0000313" key="1">
    <source>
        <dbReference type="EMBL" id="ADC61431.1"/>
    </source>
</evidence>
<dbReference type="InterPro" id="IPR003489">
    <property type="entry name" value="RHF/RaiA"/>
</dbReference>
<evidence type="ECO:0000313" key="2">
    <source>
        <dbReference type="Proteomes" id="UP000001441"/>
    </source>
</evidence>
<dbReference type="OrthoDB" id="5772188at2"/>
<organism evidence="1 2">
    <name type="scientific">Allochromatium vinosum (strain ATCC 17899 / DSM 180 / NBRC 103801 / NCIMB 10441 / D)</name>
    <name type="common">Chromatium vinosum</name>
    <dbReference type="NCBI Taxonomy" id="572477"/>
    <lineage>
        <taxon>Bacteria</taxon>
        <taxon>Pseudomonadati</taxon>
        <taxon>Pseudomonadota</taxon>
        <taxon>Gammaproteobacteria</taxon>
        <taxon>Chromatiales</taxon>
        <taxon>Chromatiaceae</taxon>
        <taxon>Allochromatium</taxon>
    </lineage>
</organism>
<dbReference type="KEGG" id="alv:Alvin_0473"/>
<dbReference type="eggNOG" id="ENOG5032UFU">
    <property type="taxonomic scope" value="Bacteria"/>
</dbReference>
<dbReference type="EMBL" id="CP001896">
    <property type="protein sequence ID" value="ADC61431.1"/>
    <property type="molecule type" value="Genomic_DNA"/>
</dbReference>
<dbReference type="Gene3D" id="3.30.160.100">
    <property type="entry name" value="Ribosome hibernation promotion factor-like"/>
    <property type="match status" value="1"/>
</dbReference>
<accession>D3RNS1</accession>
<gene>
    <name evidence="1" type="ordered locus">Alvin_0473</name>
</gene>
<dbReference type="InterPro" id="IPR036567">
    <property type="entry name" value="RHF-like"/>
</dbReference>
<dbReference type="AlphaFoldDB" id="D3RNS1"/>
<dbReference type="Pfam" id="PF02482">
    <property type="entry name" value="Ribosomal_S30AE"/>
    <property type="match status" value="1"/>
</dbReference>
<proteinExistence type="predicted"/>
<name>D3RNS1_ALLVD</name>
<protein>
    <recommendedName>
        <fullName evidence="3">Sigma 54 modulation protein/ribosomal protein S30EA</fullName>
    </recommendedName>
</protein>
<dbReference type="HOGENOM" id="CLU_2060382_0_0_6"/>